<comment type="caution">
    <text evidence="1">The sequence shown here is derived from an EMBL/GenBank/DDBJ whole genome shotgun (WGS) entry which is preliminary data.</text>
</comment>
<gene>
    <name evidence="1" type="ORF">AAF712_016195</name>
</gene>
<accession>A0ABR2Z867</accession>
<keyword evidence="2" id="KW-1185">Reference proteome</keyword>
<organism evidence="1 2">
    <name type="scientific">Marasmius tenuissimus</name>
    <dbReference type="NCBI Taxonomy" id="585030"/>
    <lineage>
        <taxon>Eukaryota</taxon>
        <taxon>Fungi</taxon>
        <taxon>Dikarya</taxon>
        <taxon>Basidiomycota</taxon>
        <taxon>Agaricomycotina</taxon>
        <taxon>Agaricomycetes</taxon>
        <taxon>Agaricomycetidae</taxon>
        <taxon>Agaricales</taxon>
        <taxon>Marasmiineae</taxon>
        <taxon>Marasmiaceae</taxon>
        <taxon>Marasmius</taxon>
    </lineage>
</organism>
<evidence type="ECO:0008006" key="3">
    <source>
        <dbReference type="Google" id="ProtNLM"/>
    </source>
</evidence>
<evidence type="ECO:0000313" key="1">
    <source>
        <dbReference type="EMBL" id="KAL0057174.1"/>
    </source>
</evidence>
<protein>
    <recommendedName>
        <fullName evidence="3">F-box domain-containing protein</fullName>
    </recommendedName>
</protein>
<dbReference type="Proteomes" id="UP001437256">
    <property type="component" value="Unassembled WGS sequence"/>
</dbReference>
<name>A0ABR2Z867_9AGAR</name>
<proteinExistence type="predicted"/>
<feature type="non-terminal residue" evidence="1">
    <location>
        <position position="201"/>
    </location>
</feature>
<dbReference type="EMBL" id="JBBXMP010000650">
    <property type="protein sequence ID" value="KAL0057174.1"/>
    <property type="molecule type" value="Genomic_DNA"/>
</dbReference>
<evidence type="ECO:0000313" key="2">
    <source>
        <dbReference type="Proteomes" id="UP001437256"/>
    </source>
</evidence>
<reference evidence="1 2" key="1">
    <citation type="submission" date="2024-05" db="EMBL/GenBank/DDBJ databases">
        <title>A draft genome resource for the thread blight pathogen Marasmius tenuissimus strain MS-2.</title>
        <authorList>
            <person name="Yulfo-Soto G.E."/>
            <person name="Baruah I.K."/>
            <person name="Amoako-Attah I."/>
            <person name="Bukari Y."/>
            <person name="Meinhardt L.W."/>
            <person name="Bailey B.A."/>
            <person name="Cohen S.P."/>
        </authorList>
    </citation>
    <scope>NUCLEOTIDE SEQUENCE [LARGE SCALE GENOMIC DNA]</scope>
    <source>
        <strain evidence="1 2">MS-2</strain>
    </source>
</reference>
<sequence length="201" mass="23174">MNPNNTIPNNTNANTVVYQRFLSLLEESPRSLVEGWGYLGPLGFDALLEGCEISMQENFRSDFKENVVDRFPKEVVCRILTFFKIRDILELCLEDAFTFNFCINPINDVAIWKALRVDLCCPPPPRGMKERDWVILLVTAKRGECDECGNDTYPEIVYSKRRVLCTPCIAGVRERTASEPQDSDDYEDSDDKLKYGYWFES</sequence>